<dbReference type="EMBL" id="SWLB01000011">
    <property type="protein sequence ID" value="KAF3332377.1"/>
    <property type="molecule type" value="Genomic_DNA"/>
</dbReference>
<evidence type="ECO:0000313" key="4">
    <source>
        <dbReference type="Proteomes" id="UP000623129"/>
    </source>
</evidence>
<organism evidence="3 4">
    <name type="scientific">Carex littledalei</name>
    <dbReference type="NCBI Taxonomy" id="544730"/>
    <lineage>
        <taxon>Eukaryota</taxon>
        <taxon>Viridiplantae</taxon>
        <taxon>Streptophyta</taxon>
        <taxon>Embryophyta</taxon>
        <taxon>Tracheophyta</taxon>
        <taxon>Spermatophyta</taxon>
        <taxon>Magnoliopsida</taxon>
        <taxon>Liliopsida</taxon>
        <taxon>Poales</taxon>
        <taxon>Cyperaceae</taxon>
        <taxon>Cyperoideae</taxon>
        <taxon>Cariceae</taxon>
        <taxon>Carex</taxon>
        <taxon>Carex subgen. Euthyceras</taxon>
    </lineage>
</organism>
<reference evidence="3" key="1">
    <citation type="submission" date="2020-01" db="EMBL/GenBank/DDBJ databases">
        <title>Genome sequence of Kobresia littledalei, the first chromosome-level genome in the family Cyperaceae.</title>
        <authorList>
            <person name="Qu G."/>
        </authorList>
    </citation>
    <scope>NUCLEOTIDE SEQUENCE</scope>
    <source>
        <strain evidence="3">C.B.Clarke</strain>
        <tissue evidence="3">Leaf</tissue>
    </source>
</reference>
<evidence type="ECO:0000259" key="2">
    <source>
        <dbReference type="Pfam" id="PF07910"/>
    </source>
</evidence>
<dbReference type="PANTHER" id="PTHR48153">
    <property type="entry name" value="UFM1-SPECIFIC PROTEASE 2"/>
    <property type="match status" value="1"/>
</dbReference>
<evidence type="ECO:0000256" key="1">
    <source>
        <dbReference type="ARBA" id="ARBA00022801"/>
    </source>
</evidence>
<keyword evidence="4" id="KW-1185">Reference proteome</keyword>
<dbReference type="Gene3D" id="3.90.70.130">
    <property type="match status" value="1"/>
</dbReference>
<dbReference type="Proteomes" id="UP000623129">
    <property type="component" value="Unassembled WGS sequence"/>
</dbReference>
<sequence length="411" mass="46538">MQKMFSCCPVCNNQVLSNELEWHVNSHFEEDELDRDRELAQQVAMAPPSPNNNTTVEVDICFEDHGESSQASSSSASTKNHNEEISHLTKIQLKSDIYRVEGGLIHLLRTCLYDEGENFTSIVSGYVDHYQTLPTDRGWGCGWRNIQMLSSNLLRERKEGKKVLFGGSQFVPDIPALQRWLEIAWQRGFDEIGSSHYNSKIYGTKRWIGTTECAAIFRSFGLKARVVDFDSTESGGSRKRGKKRGKDVEANLFGPIDKFVVRGVGSDNHANTRSSDVIERRGREVLIDWVWKYFTGSASGSFDISQHVTVSEKTPLYFQHDGHSRTIVGIQMQKGFHGSQDRFFLLILDPAHKTTDLENTLKQQKGWKGMIKRGPLTLKKPQYQLCYIDPGIASSAEMEQLKTIDSTLISF</sequence>
<name>A0A833R604_9POAL</name>
<keyword evidence="1" id="KW-0378">Hydrolase</keyword>
<dbReference type="InterPro" id="IPR012462">
    <property type="entry name" value="UFSP1/2_DUB_cat"/>
</dbReference>
<dbReference type="GO" id="GO:0019783">
    <property type="term" value="F:ubiquitin-like protein peptidase activity"/>
    <property type="evidence" value="ECO:0007669"/>
    <property type="project" value="TreeGrafter"/>
</dbReference>
<feature type="domain" description="UFSP1/2/DUB catalytic" evidence="2">
    <location>
        <begin position="123"/>
        <end position="386"/>
    </location>
</feature>
<evidence type="ECO:0000313" key="3">
    <source>
        <dbReference type="EMBL" id="KAF3332377.1"/>
    </source>
</evidence>
<comment type="caution">
    <text evidence="3">The sequence shown here is derived from an EMBL/GenBank/DDBJ whole genome shotgun (WGS) entry which is preliminary data.</text>
</comment>
<dbReference type="AlphaFoldDB" id="A0A833R604"/>
<dbReference type="PANTHER" id="PTHR48153:SF4">
    <property type="entry name" value="UBIQUITIN CARBOXYL-TERMINAL HYDROLASE MUG105"/>
    <property type="match status" value="1"/>
</dbReference>
<proteinExistence type="predicted"/>
<protein>
    <submittedName>
        <fullName evidence="3">Zinc finger with UFM1-specific peptidase domain protein isoform X1</fullName>
    </submittedName>
</protein>
<accession>A0A833R604</accession>
<dbReference type="Pfam" id="PF07910">
    <property type="entry name" value="Peptidase_C78"/>
    <property type="match status" value="1"/>
</dbReference>
<gene>
    <name evidence="3" type="ORF">FCM35_KLT01954</name>
</gene>
<dbReference type="OrthoDB" id="288987at2759"/>